<keyword evidence="12" id="KW-1185">Reference proteome</keyword>
<dbReference type="PANTHER" id="PTHR30566">
    <property type="entry name" value="YNAI-RELATED MECHANOSENSITIVE ION CHANNEL"/>
    <property type="match status" value="1"/>
</dbReference>
<dbReference type="InterPro" id="IPR006685">
    <property type="entry name" value="MscS_channel_2nd"/>
</dbReference>
<protein>
    <submittedName>
        <fullName evidence="11">Mechanosensitive ion channel family protein</fullName>
    </submittedName>
</protein>
<dbReference type="InterPro" id="IPR049142">
    <property type="entry name" value="MS_channel_1st"/>
</dbReference>
<feature type="domain" description="Mechanosensitive ion channel MscS C-terminal" evidence="9">
    <location>
        <begin position="257"/>
        <end position="342"/>
    </location>
</feature>
<reference evidence="11" key="1">
    <citation type="submission" date="2021-01" db="EMBL/GenBank/DDBJ databases">
        <title>Ramlibacter sp. strain AW1 16S ribosomal RNA gene Genome sequencing and assembly.</title>
        <authorList>
            <person name="Kang M."/>
        </authorList>
    </citation>
    <scope>NUCLEOTIDE SEQUENCE</scope>
    <source>
        <strain evidence="11">AW1</strain>
    </source>
</reference>
<dbReference type="Pfam" id="PF00924">
    <property type="entry name" value="MS_channel_2nd"/>
    <property type="match status" value="1"/>
</dbReference>
<comment type="similarity">
    <text evidence="2">Belongs to the MscS (TC 1.A.23) family.</text>
</comment>
<feature type="transmembrane region" description="Helical" evidence="7">
    <location>
        <begin position="98"/>
        <end position="119"/>
    </location>
</feature>
<gene>
    <name evidence="11" type="ORF">JI739_20335</name>
</gene>
<feature type="transmembrane region" description="Helical" evidence="7">
    <location>
        <begin position="71"/>
        <end position="92"/>
    </location>
</feature>
<evidence type="ECO:0000256" key="6">
    <source>
        <dbReference type="ARBA" id="ARBA00023136"/>
    </source>
</evidence>
<dbReference type="Gene3D" id="2.30.30.60">
    <property type="match status" value="1"/>
</dbReference>
<dbReference type="Gene3D" id="1.10.287.1260">
    <property type="match status" value="1"/>
</dbReference>
<dbReference type="InterPro" id="IPR023408">
    <property type="entry name" value="MscS_beta-dom_sf"/>
</dbReference>
<evidence type="ECO:0000256" key="3">
    <source>
        <dbReference type="ARBA" id="ARBA00022475"/>
    </source>
</evidence>
<evidence type="ECO:0000313" key="11">
    <source>
        <dbReference type="EMBL" id="MBL0422694.1"/>
    </source>
</evidence>
<dbReference type="Pfam" id="PF21088">
    <property type="entry name" value="MS_channel_1st"/>
    <property type="match status" value="1"/>
</dbReference>
<keyword evidence="6 7" id="KW-0472">Membrane</keyword>
<evidence type="ECO:0000256" key="1">
    <source>
        <dbReference type="ARBA" id="ARBA00004651"/>
    </source>
</evidence>
<feature type="transmembrane region" description="Helical" evidence="7">
    <location>
        <begin position="139"/>
        <end position="158"/>
    </location>
</feature>
<evidence type="ECO:0000256" key="2">
    <source>
        <dbReference type="ARBA" id="ARBA00008017"/>
    </source>
</evidence>
<sequence>MQELTDWLNQHHIAGIPLFHLALALGIAVASYVAMLLVLRFVSSRLRRMAQRTSTPMDDLFVKVLDSTNRWLLLVAAVLIGIGAADLGPRWADRVGQLWFISIAVQLGLWINHAIRVGVRNYEFRNHGNTAQLSASGTLLTWFLRTVLWAVIVLAVLSNIGVNITAFVASLGVGGIAIALAVQNILGDLFASLSIVVDKPFEVGDFIASNAGVGTVEYVGLKTTRIRALSGEQIVVSNTELLKQPVKNFRRMQERRIVFSFGVTYSTSPEAAEEIPRIVRRLVEADEHLRFDRAHLQAFGDSSLNFEVVYFVRKPDYNLYMDAQQRLNVSLMREFAARQIDFAFPTRTLHVVAPAKDEAAPEPQLRAARN</sequence>
<feature type="domain" description="Mechanosensitive ion channel transmembrane helices 2/3" evidence="10">
    <location>
        <begin position="144"/>
        <end position="183"/>
    </location>
</feature>
<organism evidence="11 12">
    <name type="scientific">Ramlibacter aurantiacus</name>
    <dbReference type="NCBI Taxonomy" id="2801330"/>
    <lineage>
        <taxon>Bacteria</taxon>
        <taxon>Pseudomonadati</taxon>
        <taxon>Pseudomonadota</taxon>
        <taxon>Betaproteobacteria</taxon>
        <taxon>Burkholderiales</taxon>
        <taxon>Comamonadaceae</taxon>
        <taxon>Ramlibacter</taxon>
    </lineage>
</organism>
<dbReference type="InterPro" id="IPR010920">
    <property type="entry name" value="LSM_dom_sf"/>
</dbReference>
<dbReference type="InterPro" id="IPR011014">
    <property type="entry name" value="MscS_channel_TM-2"/>
</dbReference>
<dbReference type="Pfam" id="PF21082">
    <property type="entry name" value="MS_channel_3rd"/>
    <property type="match status" value="1"/>
</dbReference>
<dbReference type="GO" id="GO:0005886">
    <property type="term" value="C:plasma membrane"/>
    <property type="evidence" value="ECO:0007669"/>
    <property type="project" value="UniProtKB-SubCell"/>
</dbReference>
<name>A0A936ZJW3_9BURK</name>
<dbReference type="AlphaFoldDB" id="A0A936ZJW3"/>
<evidence type="ECO:0000256" key="5">
    <source>
        <dbReference type="ARBA" id="ARBA00022989"/>
    </source>
</evidence>
<proteinExistence type="inferred from homology"/>
<dbReference type="Gene3D" id="3.30.70.100">
    <property type="match status" value="1"/>
</dbReference>
<evidence type="ECO:0000256" key="7">
    <source>
        <dbReference type="SAM" id="Phobius"/>
    </source>
</evidence>
<dbReference type="Proteomes" id="UP000613011">
    <property type="component" value="Unassembled WGS sequence"/>
</dbReference>
<keyword evidence="3" id="KW-1003">Cell membrane</keyword>
<feature type="transmembrane region" description="Helical" evidence="7">
    <location>
        <begin position="20"/>
        <end position="42"/>
    </location>
</feature>
<dbReference type="GO" id="GO:0008381">
    <property type="term" value="F:mechanosensitive monoatomic ion channel activity"/>
    <property type="evidence" value="ECO:0007669"/>
    <property type="project" value="UniProtKB-ARBA"/>
</dbReference>
<evidence type="ECO:0000256" key="4">
    <source>
        <dbReference type="ARBA" id="ARBA00022692"/>
    </source>
</evidence>
<dbReference type="PANTHER" id="PTHR30566:SF25">
    <property type="entry name" value="INNER MEMBRANE PROTEIN"/>
    <property type="match status" value="1"/>
</dbReference>
<evidence type="ECO:0000259" key="8">
    <source>
        <dbReference type="Pfam" id="PF00924"/>
    </source>
</evidence>
<dbReference type="SUPFAM" id="SSF50182">
    <property type="entry name" value="Sm-like ribonucleoproteins"/>
    <property type="match status" value="1"/>
</dbReference>
<evidence type="ECO:0000259" key="9">
    <source>
        <dbReference type="Pfam" id="PF21082"/>
    </source>
</evidence>
<dbReference type="InterPro" id="IPR011066">
    <property type="entry name" value="MscS_channel_C_sf"/>
</dbReference>
<dbReference type="InterPro" id="IPR049278">
    <property type="entry name" value="MS_channel_C"/>
</dbReference>
<keyword evidence="5 7" id="KW-1133">Transmembrane helix</keyword>
<keyword evidence="4 7" id="KW-0812">Transmembrane</keyword>
<dbReference type="SUPFAM" id="SSF82689">
    <property type="entry name" value="Mechanosensitive channel protein MscS (YggB), C-terminal domain"/>
    <property type="match status" value="1"/>
</dbReference>
<evidence type="ECO:0000259" key="10">
    <source>
        <dbReference type="Pfam" id="PF21088"/>
    </source>
</evidence>
<dbReference type="RefSeq" id="WP_201685831.1">
    <property type="nucleotide sequence ID" value="NZ_JAEQNA010000009.1"/>
</dbReference>
<feature type="domain" description="Mechanosensitive ion channel MscS" evidence="8">
    <location>
        <begin position="184"/>
        <end position="251"/>
    </location>
</feature>
<feature type="transmembrane region" description="Helical" evidence="7">
    <location>
        <begin position="164"/>
        <end position="182"/>
    </location>
</feature>
<dbReference type="EMBL" id="JAEQNA010000009">
    <property type="protein sequence ID" value="MBL0422694.1"/>
    <property type="molecule type" value="Genomic_DNA"/>
</dbReference>
<dbReference type="SUPFAM" id="SSF82861">
    <property type="entry name" value="Mechanosensitive channel protein MscS (YggB), transmembrane region"/>
    <property type="match status" value="1"/>
</dbReference>
<comment type="subcellular location">
    <subcellularLocation>
        <location evidence="1">Cell membrane</location>
        <topology evidence="1">Multi-pass membrane protein</topology>
    </subcellularLocation>
</comment>
<accession>A0A936ZJW3</accession>
<comment type="caution">
    <text evidence="11">The sequence shown here is derived from an EMBL/GenBank/DDBJ whole genome shotgun (WGS) entry which is preliminary data.</text>
</comment>
<evidence type="ECO:0000313" key="12">
    <source>
        <dbReference type="Proteomes" id="UP000613011"/>
    </source>
</evidence>